<protein>
    <submittedName>
        <fullName evidence="2">Uncharacterized protein</fullName>
    </submittedName>
</protein>
<dbReference type="Proteomes" id="UP000433181">
    <property type="component" value="Unassembled WGS sequence"/>
</dbReference>
<dbReference type="EMBL" id="VUNR01000012">
    <property type="protein sequence ID" value="MSU08761.1"/>
    <property type="molecule type" value="Genomic_DNA"/>
</dbReference>
<dbReference type="RefSeq" id="WP_154406928.1">
    <property type="nucleotide sequence ID" value="NZ_JAQXJM010000011.1"/>
</dbReference>
<accession>A0A6I2UHX8</accession>
<comment type="caution">
    <text evidence="2">The sequence shown here is derived from an EMBL/GenBank/DDBJ whole genome shotgun (WGS) entry which is preliminary data.</text>
</comment>
<reference evidence="2 3" key="1">
    <citation type="submission" date="2019-08" db="EMBL/GenBank/DDBJ databases">
        <title>In-depth cultivation of the pig gut microbiome towards novel bacterial diversity and tailored functional studies.</title>
        <authorList>
            <person name="Wylensek D."/>
            <person name="Hitch T.C.A."/>
            <person name="Clavel T."/>
        </authorList>
    </citation>
    <scope>NUCLEOTIDE SEQUENCE [LARGE SCALE GENOMIC DNA]</scope>
    <source>
        <strain evidence="2 3">WCA-693-APC-5D-A</strain>
    </source>
</reference>
<evidence type="ECO:0000256" key="1">
    <source>
        <dbReference type="SAM" id="MobiDB-lite"/>
    </source>
</evidence>
<organism evidence="2 3">
    <name type="scientific">Anaerovibrio slackiae</name>
    <dbReference type="NCBI Taxonomy" id="2652309"/>
    <lineage>
        <taxon>Bacteria</taxon>
        <taxon>Bacillati</taxon>
        <taxon>Bacillota</taxon>
        <taxon>Negativicutes</taxon>
        <taxon>Selenomonadales</taxon>
        <taxon>Selenomonadaceae</taxon>
        <taxon>Anaerovibrio</taxon>
    </lineage>
</organism>
<keyword evidence="3" id="KW-1185">Reference proteome</keyword>
<dbReference type="AlphaFoldDB" id="A0A6I2UHX8"/>
<feature type="region of interest" description="Disordered" evidence="1">
    <location>
        <begin position="46"/>
        <end position="101"/>
    </location>
</feature>
<proteinExistence type="predicted"/>
<sequence>MDFAPMSLRMMVPHANDVGEIQHNMNQQAAMQQDFKALQQKKLIERQQSQVRTKDEAEGEKIKDNPEKKQGGRERGARKKKSPKEIMEAQGVTADTQEPPMAVDHFRGRSIDISC</sequence>
<dbReference type="GeneID" id="96778693"/>
<name>A0A6I2UHX8_9FIRM</name>
<evidence type="ECO:0000313" key="3">
    <source>
        <dbReference type="Proteomes" id="UP000433181"/>
    </source>
</evidence>
<evidence type="ECO:0000313" key="2">
    <source>
        <dbReference type="EMBL" id="MSU08761.1"/>
    </source>
</evidence>
<gene>
    <name evidence="2" type="ORF">FYJ84_07170</name>
</gene>
<feature type="compositionally biased region" description="Basic and acidic residues" evidence="1">
    <location>
        <begin position="52"/>
        <end position="75"/>
    </location>
</feature>